<dbReference type="EMBL" id="FMXM01000002">
    <property type="protein sequence ID" value="SDA43694.1"/>
    <property type="molecule type" value="Genomic_DNA"/>
</dbReference>
<dbReference type="STRING" id="1165689.SAMN02927914_00533"/>
<evidence type="ECO:0000259" key="2">
    <source>
        <dbReference type="Pfam" id="PF05171"/>
    </source>
</evidence>
<evidence type="ECO:0000313" key="3">
    <source>
        <dbReference type="EMBL" id="SDA43694.1"/>
    </source>
</evidence>
<dbReference type="Gene3D" id="3.40.1570.10">
    <property type="entry name" value="HemS/ChuS/ChuX like domains"/>
    <property type="match status" value="2"/>
</dbReference>
<dbReference type="InterPro" id="IPR053733">
    <property type="entry name" value="Heme_Transport_Util_sf"/>
</dbReference>
<accession>A0A1G5VD34</accession>
<dbReference type="SUPFAM" id="SSF144064">
    <property type="entry name" value="Heme iron utilization protein-like"/>
    <property type="match status" value="1"/>
</dbReference>
<sequence>MDQRVKPAPHEIRRARTENPKARERELAAQLCISEAELVAAHCGDRVVGVEPRVNDLLTGLEAVGEVMALTRNESAVHEKIGVYDKVITGNHNAMVLGENIDLRIFPKVWAHGFAVEKRDGNEIRRSLQFFDATGEAVHKVHLRPASSLYAYQKLVAALESSNQEPTVDISGPTSDDEIHGGETTASLNDLRDRWSRLTDVHQFFGMLKTLKLSRRQAVRMVGQDYAWLLDNDAIRAMFHHAAGGEMPIMCFVGNRGCIQIHSGPVKSIKPMGPWINVLDETFHLHLRTDHIHEVWAVRKPTKDGHVTSLEAYAADGKMIIQFFGKRHEGESERDDWRFLAENLPRIPSPTAA</sequence>
<dbReference type="InterPro" id="IPR007845">
    <property type="entry name" value="HemS/ChuX_dom"/>
</dbReference>
<evidence type="ECO:0000313" key="4">
    <source>
        <dbReference type="Proteomes" id="UP000198588"/>
    </source>
</evidence>
<organism evidence="3 4">
    <name type="scientific">Mesorhizobium qingshengii</name>
    <dbReference type="NCBI Taxonomy" id="1165689"/>
    <lineage>
        <taxon>Bacteria</taxon>
        <taxon>Pseudomonadati</taxon>
        <taxon>Pseudomonadota</taxon>
        <taxon>Alphaproteobacteria</taxon>
        <taxon>Hyphomicrobiales</taxon>
        <taxon>Phyllobacteriaceae</taxon>
        <taxon>Mesorhizobium</taxon>
    </lineage>
</organism>
<dbReference type="RefSeq" id="WP_091575381.1">
    <property type="nucleotide sequence ID" value="NZ_FMXM01000002.1"/>
</dbReference>
<evidence type="ECO:0000256" key="1">
    <source>
        <dbReference type="SAM" id="MobiDB-lite"/>
    </source>
</evidence>
<feature type="region of interest" description="Disordered" evidence="1">
    <location>
        <begin position="1"/>
        <end position="20"/>
    </location>
</feature>
<proteinExistence type="predicted"/>
<feature type="domain" description="Haemin-degrading HemS/ChuX" evidence="2">
    <location>
        <begin position="33"/>
        <end position="159"/>
    </location>
</feature>
<feature type="domain" description="Haemin-degrading HemS/ChuX" evidence="2">
    <location>
        <begin position="212"/>
        <end position="344"/>
    </location>
</feature>
<reference evidence="3 4" key="1">
    <citation type="submission" date="2016-10" db="EMBL/GenBank/DDBJ databases">
        <authorList>
            <person name="de Groot N.N."/>
        </authorList>
    </citation>
    <scope>NUCLEOTIDE SEQUENCE [LARGE SCALE GENOMIC DNA]</scope>
    <source>
        <strain evidence="3 4">CGMCC 1.12097</strain>
    </source>
</reference>
<dbReference type="CDD" id="cd16830">
    <property type="entry name" value="HemS-like_N"/>
    <property type="match status" value="1"/>
</dbReference>
<gene>
    <name evidence="3" type="ORF">SAMN02927914_00533</name>
</gene>
<dbReference type="GO" id="GO:0006826">
    <property type="term" value="P:iron ion transport"/>
    <property type="evidence" value="ECO:0007669"/>
    <property type="project" value="InterPro"/>
</dbReference>
<dbReference type="CDD" id="cd16831">
    <property type="entry name" value="HemS-like_C"/>
    <property type="match status" value="1"/>
</dbReference>
<dbReference type="OrthoDB" id="316630at2"/>
<name>A0A1G5VD34_9HYPH</name>
<dbReference type="Pfam" id="PF05171">
    <property type="entry name" value="HemS"/>
    <property type="match status" value="2"/>
</dbReference>
<dbReference type="AlphaFoldDB" id="A0A1G5VD34"/>
<protein>
    <submittedName>
        <fullName evidence="3">Putative hemin transport protein</fullName>
    </submittedName>
</protein>
<dbReference type="Proteomes" id="UP000198588">
    <property type="component" value="Unassembled WGS sequence"/>
</dbReference>